<feature type="compositionally biased region" description="Polar residues" evidence="2">
    <location>
        <begin position="576"/>
        <end position="588"/>
    </location>
</feature>
<feature type="region of interest" description="Disordered" evidence="2">
    <location>
        <begin position="1282"/>
        <end position="1313"/>
    </location>
</feature>
<feature type="region of interest" description="Disordered" evidence="2">
    <location>
        <begin position="223"/>
        <end position="245"/>
    </location>
</feature>
<feature type="compositionally biased region" description="Polar residues" evidence="2">
    <location>
        <begin position="2213"/>
        <end position="2222"/>
    </location>
</feature>
<feature type="compositionally biased region" description="Basic and acidic residues" evidence="2">
    <location>
        <begin position="37"/>
        <end position="55"/>
    </location>
</feature>
<feature type="compositionally biased region" description="Basic and acidic residues" evidence="2">
    <location>
        <begin position="1282"/>
        <end position="1310"/>
    </location>
</feature>
<feature type="region of interest" description="Disordered" evidence="2">
    <location>
        <begin position="544"/>
        <end position="599"/>
    </location>
</feature>
<feature type="region of interest" description="Disordered" evidence="2">
    <location>
        <begin position="717"/>
        <end position="739"/>
    </location>
</feature>
<feature type="coiled-coil region" evidence="1">
    <location>
        <begin position="316"/>
        <end position="343"/>
    </location>
</feature>
<feature type="compositionally biased region" description="Basic residues" evidence="2">
    <location>
        <begin position="2071"/>
        <end position="2083"/>
    </location>
</feature>
<accession>A0AAW2HDA1</accession>
<feature type="compositionally biased region" description="Basic and acidic residues" evidence="2">
    <location>
        <begin position="1994"/>
        <end position="2003"/>
    </location>
</feature>
<feature type="region of interest" description="Disordered" evidence="2">
    <location>
        <begin position="176"/>
        <end position="207"/>
    </location>
</feature>
<feature type="region of interest" description="Disordered" evidence="2">
    <location>
        <begin position="1755"/>
        <end position="1779"/>
    </location>
</feature>
<evidence type="ECO:0000313" key="3">
    <source>
        <dbReference type="EMBL" id="KAL0267670.1"/>
    </source>
</evidence>
<evidence type="ECO:0000256" key="2">
    <source>
        <dbReference type="SAM" id="MobiDB-lite"/>
    </source>
</evidence>
<feature type="compositionally biased region" description="Basic and acidic residues" evidence="2">
    <location>
        <begin position="1327"/>
        <end position="1390"/>
    </location>
</feature>
<feature type="region of interest" description="Disordered" evidence="2">
    <location>
        <begin position="1327"/>
        <end position="1394"/>
    </location>
</feature>
<feature type="region of interest" description="Disordered" evidence="2">
    <location>
        <begin position="1994"/>
        <end position="2016"/>
    </location>
</feature>
<feature type="region of interest" description="Disordered" evidence="2">
    <location>
        <begin position="1102"/>
        <end position="1214"/>
    </location>
</feature>
<evidence type="ECO:0000256" key="1">
    <source>
        <dbReference type="SAM" id="Coils"/>
    </source>
</evidence>
<organism evidence="3">
    <name type="scientific">Menopon gallinae</name>
    <name type="common">poultry shaft louse</name>
    <dbReference type="NCBI Taxonomy" id="328185"/>
    <lineage>
        <taxon>Eukaryota</taxon>
        <taxon>Metazoa</taxon>
        <taxon>Ecdysozoa</taxon>
        <taxon>Arthropoda</taxon>
        <taxon>Hexapoda</taxon>
        <taxon>Insecta</taxon>
        <taxon>Pterygota</taxon>
        <taxon>Neoptera</taxon>
        <taxon>Paraneoptera</taxon>
        <taxon>Psocodea</taxon>
        <taxon>Troctomorpha</taxon>
        <taxon>Phthiraptera</taxon>
        <taxon>Amblycera</taxon>
        <taxon>Menoponidae</taxon>
        <taxon>Menopon</taxon>
    </lineage>
</organism>
<protein>
    <submittedName>
        <fullName evidence="3">Uncharacterized protein</fullName>
    </submittedName>
</protein>
<dbReference type="Gene3D" id="1.20.5.340">
    <property type="match status" value="1"/>
</dbReference>
<sequence>MHHIYTGGKGDPLCPLGFHPQVRWPTRCKRCFRDYKEHGGKSKENDTTTLRKDDTTMSTPSLSSWNSSPARGREASLSSSTDSSGDSRDSSGYESYRPSTTNSRFSTSKSLSSSWTSTPDLGNVEDSVSTTVSIKLPRRRVTSDLTESIDSLNKTAEFTIRRRTNTTDLSKVINDASESDVSKSRSDEKEKKTTKISSSTNTTESLKPIKKTKVSVFESKKLTPVKETNGKPPGKLKKQEVKGLNTDTANPDVEFILKVKSAKPSESKKTGNVTRHTPTVGSSSSSSGAEESAEEDDNVSIAGTETTETTLVDKNENELLEQIESLKNELEMMKTRCERVEREKSDILLRRLASYDTTSSRTAASELLKLQQKVNELSTQSEDLKDDNKSLSLRVKELEKELEEQKKSDEMAKRAEELQAKLAAAETLCEELMDENEDMKKELRDLEDEIEEMQDNFREDQADEYSSLKKELEQTTKNCRILSFKLKKSERKAEQLELEKLEIENKYKEFAGQKGVDSLEKIKKLENDLKVANEVASRLTKELEEANGRLKSKDDVPKKKAPLLGSISKPGEKVSRSSMTRGGSQEDPQQLLRDLQDSLEREADLREQLRFAEEELSDMILKKQLNKLKKSKTLDNIPLESLKEKDDSYLRDSIPKDPDSFFEFCCPKCSRMSDNMERPTQTDWEMLDGEVQVDVLATDDFAQTETVTCDRDVQCEPQELTENTPDERDLANENDSGSNPIWLPPINPFFGFNYLVPPRTFLSPLGTMLAVGRKTSPARARLTPDPNVEKDEGISEEEDPAELRLMLELNEQESAVLRKKVEELESDSETHKKKIKELEEKLTAANSVKKPGILGGLGSGASALDKQKMKVMEDEVTDLRKKLIEKEREIERLQGEVQMSHKKKGTLIKSKSLDSPTEQQTLDLKRQLQLVEQEATILRTRITTLESDNEKLVAENKKLELLRGAKKASTTAESETVDKIASLEAKLAESEKTIKELQEKLDKPDNTAKKTGLSTFGKSTELEKVKKELKTKSDELEKLTKDHKKTEETLKRLREDATSKIIEFYQERTPKKPTDMHTKLQMKKMVEELESEVGDILVALKKAESQKSDGPNVNASDLAEKDKKIKELEEKLKKMEEEKKSEKKPTGDQDEKKKLEKKLNDEKETVKKLEKELSDEKDKVKKAENERKKLEEEKKKVEAGLSKLEKENSKLMEEKKQMGNEISKLESEKKNISMAQDEVTVFAKKLESANKDLEKEKEAVTKLKKQLEELNKVEEERVKLRKELAEKDKSMKDTEDKLKESDEKVKKLEKTLTTNKTKVTKLEKSVEDLEKNKVESENRVKNLQQELKKTEELSSSMKDKISKLENDLDERNETIKGLEESVRKERERATDASIKAGSAEKREITMLREDLDKKLKELEEITDKCEKLEKEMRQSEEKQKRTELELIKEKGVWESKASELESELNAERKKIERMKAAHEKDQRNHESELSTLKVKIRTLEHSSGASTKKVTDLKDEYTAKIQKLESELAAEKQEYEDLTVKYDLLEEEHVVTKAQLVMEKEHIQSQVVAGKREIECLEEELKTLKDTYNNKQESWIKEKIDLQEKLKETTERITRANETKWELEKSRLTAINEEQRSLAEQLKQQNESMIEQMEHMRKENEEFRKKLDDFDKVSKIQRQITADTNQMDQELREVRGRLAAEEKNHKSEMAALKLRYESRVNLITEELQTSQSQVSRFKRERDTYRHMLEEAQSQMAELKSGARNRDSRNVSSSDEMEDSKTVIANLEQQVSCMEDELSEARLECSKLKTELVSEKSAWEVKLSELQSRVNELEEDKILSSGRTKIPGLRTRMELAWQKEREDQQRILQETSTLARDLRQTLFEVERERDKERLEAKRRQEQMKRASEEEMEENRKKITELQCDLLELRDAHAKLRTTNEKLRREKERWDKESRTLQRSKAKNEEDERKIQSMVENVDNLLRLLPQVRDINYDASKKKVSKSRETSPAMAKSEDDDLKKILRQLSSVADDLRSRNLEADDKDRSRRAASMGFRRAASTESDGIPETVVRRPGGPRKQHTLHRKSLSLSDTTGPGAQDQAIWKEDEHDGSLTSLEEHVHKRLNNIGRREASMDSGMSADSTQSDIVERKKKKGLLGKLKKLTKSRSIEDRNGSQEDFYMKSTAGSDSDMSFTHESERGSKKDLREKLTGIFKRGGSSSRSNSVERNAKSDDSKAKSLPRNAGSSQMNSSSSQSSSTGRPLDRTRNPAASTLRRP</sequence>
<feature type="compositionally biased region" description="Low complexity" evidence="2">
    <location>
        <begin position="2241"/>
        <end position="2253"/>
    </location>
</feature>
<gene>
    <name evidence="3" type="ORF">PYX00_009869</name>
</gene>
<feature type="compositionally biased region" description="Basic and acidic residues" evidence="2">
    <location>
        <begin position="1118"/>
        <end position="1214"/>
    </location>
</feature>
<feature type="compositionally biased region" description="Basic and acidic residues" evidence="2">
    <location>
        <begin position="2189"/>
        <end position="2205"/>
    </location>
</feature>
<feature type="region of interest" description="Disordered" evidence="2">
    <location>
        <begin position="776"/>
        <end position="797"/>
    </location>
</feature>
<feature type="compositionally biased region" description="Basic and acidic residues" evidence="2">
    <location>
        <begin position="2034"/>
        <end position="2044"/>
    </location>
</feature>
<feature type="compositionally biased region" description="Polar residues" evidence="2">
    <location>
        <begin position="301"/>
        <end position="310"/>
    </location>
</feature>
<reference evidence="3" key="1">
    <citation type="journal article" date="2024" name="Gigascience">
        <title>Chromosome-level genome of the poultry shaft louse Menopon gallinae provides insight into the host-switching and adaptive evolution of parasitic lice.</title>
        <authorList>
            <person name="Xu Y."/>
            <person name="Ma L."/>
            <person name="Liu S."/>
            <person name="Liang Y."/>
            <person name="Liu Q."/>
            <person name="He Z."/>
            <person name="Tian L."/>
            <person name="Duan Y."/>
            <person name="Cai W."/>
            <person name="Li H."/>
            <person name="Song F."/>
        </authorList>
    </citation>
    <scope>NUCLEOTIDE SEQUENCE</scope>
    <source>
        <strain evidence="3">Cailab_2023a</strain>
    </source>
</reference>
<feature type="region of interest" description="Disordered" evidence="2">
    <location>
        <begin position="1892"/>
        <end position="1912"/>
    </location>
</feature>
<dbReference type="EMBL" id="JARGDH010000005">
    <property type="protein sequence ID" value="KAL0267670.1"/>
    <property type="molecule type" value="Genomic_DNA"/>
</dbReference>
<feature type="coiled-coil region" evidence="1">
    <location>
        <begin position="807"/>
        <end position="903"/>
    </location>
</feature>
<keyword evidence="1" id="KW-0175">Coiled coil</keyword>
<name>A0AAW2HDA1_9NEOP</name>
<feature type="compositionally biased region" description="Low complexity" evidence="2">
    <location>
        <begin position="195"/>
        <end position="205"/>
    </location>
</feature>
<feature type="region of interest" description="Disordered" evidence="2">
    <location>
        <begin position="2125"/>
        <end position="2272"/>
    </location>
</feature>
<dbReference type="PANTHER" id="PTHR15742">
    <property type="entry name" value="GIRDIN"/>
    <property type="match status" value="1"/>
</dbReference>
<feature type="compositionally biased region" description="Basic and acidic residues" evidence="2">
    <location>
        <begin position="544"/>
        <end position="558"/>
    </location>
</feature>
<feature type="region of interest" description="Disordered" evidence="2">
    <location>
        <begin position="1940"/>
        <end position="1967"/>
    </location>
</feature>
<feature type="region of interest" description="Disordered" evidence="2">
    <location>
        <begin position="2034"/>
        <end position="2094"/>
    </location>
</feature>
<feature type="compositionally biased region" description="Low complexity" evidence="2">
    <location>
        <begin position="281"/>
        <end position="290"/>
    </location>
</feature>
<dbReference type="PANTHER" id="PTHR15742:SF5">
    <property type="entry name" value="GIRDIN"/>
    <property type="match status" value="1"/>
</dbReference>
<feature type="compositionally biased region" description="Basic residues" evidence="2">
    <location>
        <begin position="2146"/>
        <end position="2161"/>
    </location>
</feature>
<comment type="caution">
    <text evidence="3">The sequence shown here is derived from an EMBL/GenBank/DDBJ whole genome shotgun (WGS) entry which is preliminary data.</text>
</comment>
<feature type="compositionally biased region" description="Basic and acidic residues" evidence="2">
    <location>
        <begin position="180"/>
        <end position="193"/>
    </location>
</feature>
<feature type="coiled-coil region" evidence="1">
    <location>
        <begin position="928"/>
        <end position="1056"/>
    </location>
</feature>
<feature type="compositionally biased region" description="Basic and acidic residues" evidence="2">
    <location>
        <begin position="2223"/>
        <end position="2232"/>
    </location>
</feature>
<feature type="region of interest" description="Disordered" evidence="2">
    <location>
        <begin position="262"/>
        <end position="316"/>
    </location>
</feature>
<feature type="compositionally biased region" description="Polar residues" evidence="2">
    <location>
        <begin position="270"/>
        <end position="280"/>
    </location>
</feature>
<proteinExistence type="predicted"/>
<feature type="compositionally biased region" description="Low complexity" evidence="2">
    <location>
        <begin position="101"/>
        <end position="118"/>
    </location>
</feature>
<feature type="region of interest" description="Disordered" evidence="2">
    <location>
        <begin position="37"/>
        <end position="129"/>
    </location>
</feature>
<dbReference type="InterPro" id="IPR049885">
    <property type="entry name" value="MTCL1-3"/>
</dbReference>
<feature type="compositionally biased region" description="Low complexity" evidence="2">
    <location>
        <begin position="58"/>
        <end position="68"/>
    </location>
</feature>